<organism evidence="2 3">
    <name type="scientific">Haloferax denitrificans ATCC 35960</name>
    <dbReference type="NCBI Taxonomy" id="662478"/>
    <lineage>
        <taxon>Archaea</taxon>
        <taxon>Methanobacteriati</taxon>
        <taxon>Methanobacteriota</taxon>
        <taxon>Stenosarchaea group</taxon>
        <taxon>Halobacteria</taxon>
        <taxon>Halobacteriales</taxon>
        <taxon>Haloferacaceae</taxon>
        <taxon>Haloferax</taxon>
    </lineage>
</organism>
<name>M0J577_9EURY</name>
<dbReference type="AlphaFoldDB" id="M0J577"/>
<evidence type="ECO:0000256" key="1">
    <source>
        <dbReference type="SAM" id="MobiDB-lite"/>
    </source>
</evidence>
<dbReference type="PATRIC" id="fig|662478.6.peg.2410"/>
<comment type="caution">
    <text evidence="2">The sequence shown here is derived from an EMBL/GenBank/DDBJ whole genome shotgun (WGS) entry which is preliminary data.</text>
</comment>
<feature type="region of interest" description="Disordered" evidence="1">
    <location>
        <begin position="1"/>
        <end position="24"/>
    </location>
</feature>
<gene>
    <name evidence="2" type="ORF">C438_12328</name>
</gene>
<feature type="compositionally biased region" description="Basic and acidic residues" evidence="1">
    <location>
        <begin position="1"/>
        <end position="14"/>
    </location>
</feature>
<sequence length="50" mass="5553">MRVHHFDELSERTQHALATASPAGSLDIDPATSRLSRGDVVVFTDYVRVK</sequence>
<reference evidence="2 3" key="1">
    <citation type="journal article" date="2014" name="PLoS Genet.">
        <title>Phylogenetically driven sequencing of extremely halophilic archaea reveals strategies for static and dynamic osmo-response.</title>
        <authorList>
            <person name="Becker E.A."/>
            <person name="Seitzer P.M."/>
            <person name="Tritt A."/>
            <person name="Larsen D."/>
            <person name="Krusor M."/>
            <person name="Yao A.I."/>
            <person name="Wu D."/>
            <person name="Madern D."/>
            <person name="Eisen J.A."/>
            <person name="Darling A.E."/>
            <person name="Facciotti M.T."/>
        </authorList>
    </citation>
    <scope>NUCLEOTIDE SEQUENCE [LARGE SCALE GENOMIC DNA]</scope>
    <source>
        <strain evidence="2 3">ATCC 35960</strain>
    </source>
</reference>
<dbReference type="Proteomes" id="UP000011553">
    <property type="component" value="Unassembled WGS sequence"/>
</dbReference>
<keyword evidence="3" id="KW-1185">Reference proteome</keyword>
<dbReference type="EMBL" id="AOLP01000012">
    <property type="protein sequence ID" value="EMA04096.1"/>
    <property type="molecule type" value="Genomic_DNA"/>
</dbReference>
<accession>M0J577</accession>
<proteinExistence type="predicted"/>
<protein>
    <submittedName>
        <fullName evidence="2">Uncharacterized protein</fullName>
    </submittedName>
</protein>
<evidence type="ECO:0000313" key="3">
    <source>
        <dbReference type="Proteomes" id="UP000011553"/>
    </source>
</evidence>
<evidence type="ECO:0000313" key="2">
    <source>
        <dbReference type="EMBL" id="EMA04096.1"/>
    </source>
</evidence>